<feature type="region of interest" description="Disordered" evidence="1">
    <location>
        <begin position="372"/>
        <end position="401"/>
    </location>
</feature>
<feature type="compositionally biased region" description="Polar residues" evidence="1">
    <location>
        <begin position="244"/>
        <end position="254"/>
    </location>
</feature>
<dbReference type="InterPro" id="IPR001374">
    <property type="entry name" value="R3H_dom"/>
</dbReference>
<feature type="compositionally biased region" description="Basic residues" evidence="1">
    <location>
        <begin position="284"/>
        <end position="296"/>
    </location>
</feature>
<evidence type="ECO:0008006" key="6">
    <source>
        <dbReference type="Google" id="ProtNLM"/>
    </source>
</evidence>
<protein>
    <recommendedName>
        <fullName evidence="6">G-patch domain-containing protein</fullName>
    </recommendedName>
</protein>
<dbReference type="InterPro" id="IPR000467">
    <property type="entry name" value="G_patch_dom"/>
</dbReference>
<accession>A0ABD0LBQ5</accession>
<evidence type="ECO:0000313" key="4">
    <source>
        <dbReference type="EMBL" id="KAK7497021.1"/>
    </source>
</evidence>
<evidence type="ECO:0000313" key="5">
    <source>
        <dbReference type="Proteomes" id="UP001519460"/>
    </source>
</evidence>
<dbReference type="PROSITE" id="PS50174">
    <property type="entry name" value="G_PATCH"/>
    <property type="match status" value="1"/>
</dbReference>
<dbReference type="SMART" id="SM00443">
    <property type="entry name" value="G_patch"/>
    <property type="match status" value="1"/>
</dbReference>
<evidence type="ECO:0000259" key="2">
    <source>
        <dbReference type="PROSITE" id="PS50174"/>
    </source>
</evidence>
<dbReference type="CDD" id="cd02325">
    <property type="entry name" value="R3H"/>
    <property type="match status" value="1"/>
</dbReference>
<feature type="domain" description="G-patch" evidence="2">
    <location>
        <begin position="17"/>
        <end position="62"/>
    </location>
</feature>
<dbReference type="EMBL" id="JACVVK020000062">
    <property type="protein sequence ID" value="KAK7497021.1"/>
    <property type="molecule type" value="Genomic_DNA"/>
</dbReference>
<dbReference type="Proteomes" id="UP001519460">
    <property type="component" value="Unassembled WGS sequence"/>
</dbReference>
<keyword evidence="5" id="KW-1185">Reference proteome</keyword>
<dbReference type="InterPro" id="IPR036867">
    <property type="entry name" value="R3H_dom_sf"/>
</dbReference>
<feature type="region of interest" description="Disordered" evidence="1">
    <location>
        <begin position="70"/>
        <end position="110"/>
    </location>
</feature>
<sequence>MADATSKPASLKSPIPADNVGRRLLQKMGWTGGGVGKYGTGIQSPLRVGHINWRRGLGFRKAAATGSSRCDGRKRKMIGDDGGESGDKGCASKTPVTDARGGAKTTKKQKTKKSVAVREVRTCLDQWIVDFLTDYAASSHQKDLIFSHVFNGHERDVIHSACTQLNLRHKTKRTGKLRVIFVCPQGSSFVSTACKVQETKIILLKDSADENDDFMVVDPAQHNCPCQQTSVSPQSGVRKPSVGLQVQVQRPSIQRRTEELEGEPGSAAQKGMHSGEVQSSKMCGKVKKSKRPKGTTKAKPYGHPSPNTSTTKKCVCKVSLGLDTERGGLLDLEKVENAETLDTNPENTVIVLSDSDEIPAAVGSVKEHKNIQMSNEESTGVPQNVSSESNTAKKPATQKVKEHTVTRYELGIGTIGETPEPVFKRHLTYFLAEYVVSSNRDALIFPPYFSKSEFQLIHDVCGHLHLHSTKTNSNKNTSITVNPCSSKQHLHGEDPCKHKIMQLEAVFRSTSPDKHELLCQQARPQWVQRKVVRICKQLEEDTSLNKPCLRSQVRSAQAYSALQMTKVLDPKIWENGETLETNPGNAVVNISDSDEIPAAGSAVKKHENTQEINEENNDVSQTVNTDTARKPATRKGKEQTVTRYELGFGTIGETPEPVFKDHITHFLAKYVVSSNQDVLIFSPCFSKSELQVINNVCQRLKLHITKTSSGNSKTITVSPCSAKQHKRGEDPRRHKTAQLEAVFKSLPTDSHEMLCQQAQLQWVRKKAATICRQLEEEASLYKPYLRSQAEADVPLWVREMHRPFRGYWLDPK</sequence>
<feature type="region of interest" description="Disordered" evidence="1">
    <location>
        <begin position="227"/>
        <end position="311"/>
    </location>
</feature>
<feature type="compositionally biased region" description="Polar residues" evidence="1">
    <location>
        <begin position="372"/>
        <end position="392"/>
    </location>
</feature>
<dbReference type="AlphaFoldDB" id="A0ABD0LBQ5"/>
<proteinExistence type="predicted"/>
<comment type="caution">
    <text evidence="4">The sequence shown here is derived from an EMBL/GenBank/DDBJ whole genome shotgun (WGS) entry which is preliminary data.</text>
</comment>
<dbReference type="Pfam" id="PF01585">
    <property type="entry name" value="G-patch"/>
    <property type="match status" value="1"/>
</dbReference>
<dbReference type="GO" id="GO:0003676">
    <property type="term" value="F:nucleic acid binding"/>
    <property type="evidence" value="ECO:0007669"/>
    <property type="project" value="UniProtKB-UniRule"/>
</dbReference>
<feature type="region of interest" description="Disordered" evidence="1">
    <location>
        <begin position="609"/>
        <end position="637"/>
    </location>
</feature>
<gene>
    <name evidence="4" type="ORF">BaRGS_00011757</name>
</gene>
<organism evidence="4 5">
    <name type="scientific">Batillaria attramentaria</name>
    <dbReference type="NCBI Taxonomy" id="370345"/>
    <lineage>
        <taxon>Eukaryota</taxon>
        <taxon>Metazoa</taxon>
        <taxon>Spiralia</taxon>
        <taxon>Lophotrochozoa</taxon>
        <taxon>Mollusca</taxon>
        <taxon>Gastropoda</taxon>
        <taxon>Caenogastropoda</taxon>
        <taxon>Sorbeoconcha</taxon>
        <taxon>Cerithioidea</taxon>
        <taxon>Batillariidae</taxon>
        <taxon>Batillaria</taxon>
    </lineage>
</organism>
<feature type="region of interest" description="Disordered" evidence="1">
    <location>
        <begin position="713"/>
        <end position="734"/>
    </location>
</feature>
<name>A0ABD0LBQ5_9CAEN</name>
<reference evidence="4 5" key="1">
    <citation type="journal article" date="2023" name="Sci. Data">
        <title>Genome assembly of the Korean intertidal mud-creeper Batillaria attramentaria.</title>
        <authorList>
            <person name="Patra A.K."/>
            <person name="Ho P.T."/>
            <person name="Jun S."/>
            <person name="Lee S.J."/>
            <person name="Kim Y."/>
            <person name="Won Y.J."/>
        </authorList>
    </citation>
    <scope>NUCLEOTIDE SEQUENCE [LARGE SCALE GENOMIC DNA]</scope>
    <source>
        <strain evidence="4">Wonlab-2016</strain>
    </source>
</reference>
<evidence type="ECO:0000259" key="3">
    <source>
        <dbReference type="PROSITE" id="PS51061"/>
    </source>
</evidence>
<evidence type="ECO:0000256" key="1">
    <source>
        <dbReference type="SAM" id="MobiDB-lite"/>
    </source>
</evidence>
<feature type="domain" description="R3H" evidence="3">
    <location>
        <begin position="118"/>
        <end position="186"/>
    </location>
</feature>
<dbReference type="Gene3D" id="3.30.1370.50">
    <property type="entry name" value="R3H-like domain"/>
    <property type="match status" value="1"/>
</dbReference>
<dbReference type="PROSITE" id="PS51061">
    <property type="entry name" value="R3H"/>
    <property type="match status" value="1"/>
</dbReference>